<dbReference type="Gene3D" id="3.30.70.100">
    <property type="match status" value="1"/>
</dbReference>
<keyword evidence="2" id="KW-0503">Monooxygenase</keyword>
<dbReference type="InterPro" id="IPR011008">
    <property type="entry name" value="Dimeric_a/b-barrel"/>
</dbReference>
<dbReference type="STRING" id="316056.RPC_4759"/>
<protein>
    <submittedName>
        <fullName evidence="2">Antibiotic biosynthesis monooxygenase</fullName>
    </submittedName>
</protein>
<accession>Q20X55</accession>
<dbReference type="AlphaFoldDB" id="Q20X55"/>
<dbReference type="RefSeq" id="WP_011475158.1">
    <property type="nucleotide sequence ID" value="NC_007925.1"/>
</dbReference>
<evidence type="ECO:0000313" key="2">
    <source>
        <dbReference type="EMBL" id="ABD90281.1"/>
    </source>
</evidence>
<organism evidence="2">
    <name type="scientific">Rhodopseudomonas palustris (strain BisB18)</name>
    <dbReference type="NCBI Taxonomy" id="316056"/>
    <lineage>
        <taxon>Bacteria</taxon>
        <taxon>Pseudomonadati</taxon>
        <taxon>Pseudomonadota</taxon>
        <taxon>Alphaproteobacteria</taxon>
        <taxon>Hyphomicrobiales</taxon>
        <taxon>Nitrobacteraceae</taxon>
        <taxon>Rhodopseudomonas</taxon>
    </lineage>
</organism>
<dbReference type="KEGG" id="rpc:RPC_4759"/>
<sequence>MDEGKRMDHVFVLIEIQAVAGHEDQIRETFVHTIKTSHKPGIRSAQIFEHASEPGRFYSLQEWESEAAFREHMTGSREGLDSQMAMLRGAPSLTILKSLG</sequence>
<gene>
    <name evidence="2" type="ordered locus">RPC_4759</name>
</gene>
<dbReference type="InterPro" id="IPR007138">
    <property type="entry name" value="ABM_dom"/>
</dbReference>
<name>Q20X55_RHOPB</name>
<dbReference type="SUPFAM" id="SSF54909">
    <property type="entry name" value="Dimeric alpha+beta barrel"/>
    <property type="match status" value="1"/>
</dbReference>
<dbReference type="OrthoDB" id="9812754at2"/>
<dbReference type="Pfam" id="PF03992">
    <property type="entry name" value="ABM"/>
    <property type="match status" value="1"/>
</dbReference>
<proteinExistence type="predicted"/>
<dbReference type="EMBL" id="CP000301">
    <property type="protein sequence ID" value="ABD90281.1"/>
    <property type="molecule type" value="Genomic_DNA"/>
</dbReference>
<feature type="domain" description="ABM" evidence="1">
    <location>
        <begin position="10"/>
        <end position="74"/>
    </location>
</feature>
<reference evidence="2" key="1">
    <citation type="submission" date="2006-03" db="EMBL/GenBank/DDBJ databases">
        <title>Complete sequence of Rhodopseudomonas palustris BisB18.</title>
        <authorList>
            <consortium name="US DOE Joint Genome Institute"/>
            <person name="Copeland A."/>
            <person name="Lucas S."/>
            <person name="Lapidus A."/>
            <person name="Barry K."/>
            <person name="Detter J.C."/>
            <person name="Glavina del Rio T."/>
            <person name="Hammon N."/>
            <person name="Israni S."/>
            <person name="Dalin E."/>
            <person name="Tice H."/>
            <person name="Pitluck S."/>
            <person name="Chain P."/>
            <person name="Malfatti S."/>
            <person name="Shin M."/>
            <person name="Vergez L."/>
            <person name="Schmutz J."/>
            <person name="Larimer F."/>
            <person name="Land M."/>
            <person name="Hauser L."/>
            <person name="Pelletier D.A."/>
            <person name="Kyrpides N."/>
            <person name="Anderson I."/>
            <person name="Oda Y."/>
            <person name="Harwood C.S."/>
            <person name="Richardson P."/>
        </authorList>
    </citation>
    <scope>NUCLEOTIDE SEQUENCE [LARGE SCALE GENOMIC DNA]</scope>
    <source>
        <strain evidence="2">BisB18</strain>
    </source>
</reference>
<dbReference type="eggNOG" id="COG1359">
    <property type="taxonomic scope" value="Bacteria"/>
</dbReference>
<keyword evidence="2" id="KW-0560">Oxidoreductase</keyword>
<dbReference type="HOGENOM" id="CLU_2194453_0_0_5"/>
<dbReference type="GO" id="GO:0004497">
    <property type="term" value="F:monooxygenase activity"/>
    <property type="evidence" value="ECO:0007669"/>
    <property type="project" value="UniProtKB-KW"/>
</dbReference>
<evidence type="ECO:0000259" key="1">
    <source>
        <dbReference type="Pfam" id="PF03992"/>
    </source>
</evidence>